<dbReference type="InterPro" id="IPR009636">
    <property type="entry name" value="SCAF"/>
</dbReference>
<evidence type="ECO:0000256" key="1">
    <source>
        <dbReference type="SAM" id="Coils"/>
    </source>
</evidence>
<dbReference type="RefSeq" id="WP_406767980.1">
    <property type="nucleotide sequence ID" value="NZ_JBJHZZ010000001.1"/>
</dbReference>
<dbReference type="Proteomes" id="UP001623591">
    <property type="component" value="Unassembled WGS sequence"/>
</dbReference>
<dbReference type="Pfam" id="PF06810">
    <property type="entry name" value="Phage_scaffold"/>
    <property type="match status" value="1"/>
</dbReference>
<accession>A0ABW8T0T1</accession>
<organism evidence="2 3">
    <name type="scientific">Candidatus Clostridium stratigraminis</name>
    <dbReference type="NCBI Taxonomy" id="3381661"/>
    <lineage>
        <taxon>Bacteria</taxon>
        <taxon>Bacillati</taxon>
        <taxon>Bacillota</taxon>
        <taxon>Clostridia</taxon>
        <taxon>Eubacteriales</taxon>
        <taxon>Clostridiaceae</taxon>
        <taxon>Clostridium</taxon>
    </lineage>
</organism>
<gene>
    <name evidence="2" type="ORF">ACJDUG_00840</name>
</gene>
<comment type="caution">
    <text evidence="2">The sequence shown here is derived from an EMBL/GenBank/DDBJ whole genome shotgun (WGS) entry which is preliminary data.</text>
</comment>
<reference evidence="2 3" key="1">
    <citation type="submission" date="2024-11" db="EMBL/GenBank/DDBJ databases">
        <authorList>
            <person name="Heng Y.C."/>
            <person name="Lim A.C.H."/>
            <person name="Lee J.K.Y."/>
            <person name="Kittelmann S."/>
        </authorList>
    </citation>
    <scope>NUCLEOTIDE SEQUENCE [LARGE SCALE GENOMIC DNA]</scope>
    <source>
        <strain evidence="2 3">WILCCON 0185</strain>
    </source>
</reference>
<keyword evidence="1" id="KW-0175">Coiled coil</keyword>
<protein>
    <submittedName>
        <fullName evidence="2">Phage scaffolding protein</fullName>
    </submittedName>
</protein>
<sequence length="191" mass="20588">MTKDQFIALGLTEEQATKAAEASQEELKGFIPKSRFDEVNEANKQLKATAKEHETQLETLKKSAGDNETLKAQIATLQADNTAKEQKYQADLKDMTLNNAIKLAIASKVHDEDLAAGLFDKSKLILSDDGKVTGLDEQIKTLGETKKFLFKEDTTQPKPGFKLGGGGNGNGGGATIDTQLASIFGNNTNNN</sequence>
<evidence type="ECO:0000313" key="3">
    <source>
        <dbReference type="Proteomes" id="UP001623591"/>
    </source>
</evidence>
<keyword evidence="3" id="KW-1185">Reference proteome</keyword>
<proteinExistence type="predicted"/>
<dbReference type="EMBL" id="JBJHZZ010000001">
    <property type="protein sequence ID" value="MFL0245520.1"/>
    <property type="molecule type" value="Genomic_DNA"/>
</dbReference>
<feature type="coiled-coil region" evidence="1">
    <location>
        <begin position="36"/>
        <end position="87"/>
    </location>
</feature>
<name>A0ABW8T0T1_9CLOT</name>
<evidence type="ECO:0000313" key="2">
    <source>
        <dbReference type="EMBL" id="MFL0245520.1"/>
    </source>
</evidence>